<dbReference type="InterPro" id="IPR016163">
    <property type="entry name" value="Ald_DH_C"/>
</dbReference>
<dbReference type="Gene3D" id="3.40.605.10">
    <property type="entry name" value="Aldehyde Dehydrogenase, Chain A, domain 1"/>
    <property type="match status" value="1"/>
</dbReference>
<dbReference type="PANTHER" id="PTHR43353">
    <property type="entry name" value="SUCCINATE-SEMIALDEHYDE DEHYDROGENASE, MITOCHONDRIAL"/>
    <property type="match status" value="1"/>
</dbReference>
<proteinExistence type="predicted"/>
<keyword evidence="1" id="KW-0560">Oxidoreductase</keyword>
<dbReference type="InterPro" id="IPR016161">
    <property type="entry name" value="Ald_DH/histidinol_DH"/>
</dbReference>
<keyword evidence="4" id="KW-1185">Reference proteome</keyword>
<gene>
    <name evidence="3" type="ORF">K469DRAFT_573423</name>
</gene>
<evidence type="ECO:0000259" key="2">
    <source>
        <dbReference type="Pfam" id="PF00171"/>
    </source>
</evidence>
<dbReference type="AlphaFoldDB" id="A0A6A6E6R1"/>
<dbReference type="OrthoDB" id="310895at2759"/>
<evidence type="ECO:0000313" key="4">
    <source>
        <dbReference type="Proteomes" id="UP000800200"/>
    </source>
</evidence>
<dbReference type="GO" id="GO:0004777">
    <property type="term" value="F:succinate-semialdehyde dehydrogenase (NAD+) activity"/>
    <property type="evidence" value="ECO:0007669"/>
    <property type="project" value="TreeGrafter"/>
</dbReference>
<protein>
    <submittedName>
        <fullName evidence="3">Aldehyde dehydrogenase</fullName>
    </submittedName>
</protein>
<reference evidence="3" key="1">
    <citation type="journal article" date="2020" name="Stud. Mycol.">
        <title>101 Dothideomycetes genomes: a test case for predicting lifestyles and emergence of pathogens.</title>
        <authorList>
            <person name="Haridas S."/>
            <person name="Albert R."/>
            <person name="Binder M."/>
            <person name="Bloem J."/>
            <person name="Labutti K."/>
            <person name="Salamov A."/>
            <person name="Andreopoulos B."/>
            <person name="Baker S."/>
            <person name="Barry K."/>
            <person name="Bills G."/>
            <person name="Bluhm B."/>
            <person name="Cannon C."/>
            <person name="Castanera R."/>
            <person name="Culley D."/>
            <person name="Daum C."/>
            <person name="Ezra D."/>
            <person name="Gonzalez J."/>
            <person name="Henrissat B."/>
            <person name="Kuo A."/>
            <person name="Liang C."/>
            <person name="Lipzen A."/>
            <person name="Lutzoni F."/>
            <person name="Magnuson J."/>
            <person name="Mondo S."/>
            <person name="Nolan M."/>
            <person name="Ohm R."/>
            <person name="Pangilinan J."/>
            <person name="Park H.-J."/>
            <person name="Ramirez L."/>
            <person name="Alfaro M."/>
            <person name="Sun H."/>
            <person name="Tritt A."/>
            <person name="Yoshinaga Y."/>
            <person name="Zwiers L.-H."/>
            <person name="Turgeon B."/>
            <person name="Goodwin S."/>
            <person name="Spatafora J."/>
            <person name="Crous P."/>
            <person name="Grigoriev I."/>
        </authorList>
    </citation>
    <scope>NUCLEOTIDE SEQUENCE</scope>
    <source>
        <strain evidence="3">CBS 207.26</strain>
    </source>
</reference>
<dbReference type="EMBL" id="ML994630">
    <property type="protein sequence ID" value="KAF2186269.1"/>
    <property type="molecule type" value="Genomic_DNA"/>
</dbReference>
<dbReference type="InterPro" id="IPR016162">
    <property type="entry name" value="Ald_DH_N"/>
</dbReference>
<name>A0A6A6E6R1_9PEZI</name>
<dbReference type="Gene3D" id="3.40.309.10">
    <property type="entry name" value="Aldehyde Dehydrogenase, Chain A, domain 2"/>
    <property type="match status" value="1"/>
</dbReference>
<dbReference type="GO" id="GO:0009450">
    <property type="term" value="P:gamma-aminobutyric acid catabolic process"/>
    <property type="evidence" value="ECO:0007669"/>
    <property type="project" value="TreeGrafter"/>
</dbReference>
<organism evidence="3 4">
    <name type="scientific">Zopfia rhizophila CBS 207.26</name>
    <dbReference type="NCBI Taxonomy" id="1314779"/>
    <lineage>
        <taxon>Eukaryota</taxon>
        <taxon>Fungi</taxon>
        <taxon>Dikarya</taxon>
        <taxon>Ascomycota</taxon>
        <taxon>Pezizomycotina</taxon>
        <taxon>Dothideomycetes</taxon>
        <taxon>Dothideomycetes incertae sedis</taxon>
        <taxon>Zopfiaceae</taxon>
        <taxon>Zopfia</taxon>
    </lineage>
</organism>
<dbReference type="InterPro" id="IPR050740">
    <property type="entry name" value="Aldehyde_DH_Superfamily"/>
</dbReference>
<feature type="domain" description="Aldehyde dehydrogenase" evidence="2">
    <location>
        <begin position="22"/>
        <end position="469"/>
    </location>
</feature>
<dbReference type="SUPFAM" id="SSF53720">
    <property type="entry name" value="ALDH-like"/>
    <property type="match status" value="1"/>
</dbReference>
<accession>A0A6A6E6R1</accession>
<sequence length="476" mass="51087">MPSESSYIVPLWINGQALPTDSSTSFPVIKSVSGDTVHNAQSASAEQAISAAESAKAAFKTWKNAAHTVRRELILRVAAHYEKNAGTLVKYQMEETSCDEAWARMNVDLATRYLKEIAACISSVTGVIPQIEKPNTMGFVFKEPIGPILCIAPWNGALILATRGVASAIAAGCTVVFKASELSPRTHYAITQAFVDAGVPPGVLNQIQVRREDAGKVTEALVANEAIRKIEFIGSAAVGRIIGQLAAKYLKPVLMELGGKCPAIVLDDANLDEAAKLCALGAVMNHGQICFSTERIIVHRPVAKKFQELLVKAVEGVDSHSGAAVTEGIAKHAEEVLKDSQEKGDKFLVGGVDYRKPLSLKPTIVLEPKSSRIVDEETFGPSASLYIVENDEAAIELANKSAYGLNATIWSTNMERAMRMARELEYGQVHINSISVYTSPTASQGGVKGSGFGRQNAKWGLEAFVVDKFVSYHGKG</sequence>
<evidence type="ECO:0000256" key="1">
    <source>
        <dbReference type="ARBA" id="ARBA00023002"/>
    </source>
</evidence>
<dbReference type="Pfam" id="PF00171">
    <property type="entry name" value="Aldedh"/>
    <property type="match status" value="1"/>
</dbReference>
<evidence type="ECO:0000313" key="3">
    <source>
        <dbReference type="EMBL" id="KAF2186269.1"/>
    </source>
</evidence>
<dbReference type="PANTHER" id="PTHR43353:SF6">
    <property type="entry name" value="CYTOPLASMIC ALDEHYDE DEHYDROGENASE (EUROFUNG)"/>
    <property type="match status" value="1"/>
</dbReference>
<dbReference type="Proteomes" id="UP000800200">
    <property type="component" value="Unassembled WGS sequence"/>
</dbReference>
<dbReference type="InterPro" id="IPR015590">
    <property type="entry name" value="Aldehyde_DH_dom"/>
</dbReference>